<sequence length="323" mass="37134">METEDYEYISYDERLFRIRLESPLDGLKPQERFERGILSTKNILRGMEQIVRPIEVEYSIIDQNEESNHERRLIDEDGLSTSKITDALKETAEDIGTPRLGSVIITKGIRVTLSDGIFYCDESTNTDIVRREGFSSAKFPFTPLEISLRQMEVMKPCMTEVIDITGHSDHWLDGDEEKYYLPPATPLAKLDQSRLATSLSRLYDSIDPVELTIDTFENAEGWHTPQETVPGAHTLETRHIVEWVLENFKQNRDEDSLELEFTGEEVHPLVNSPDEKIETFLRNAFPQDRYSEGATVTVNYPDDEALLIKDEGGRWDIKNQSDL</sequence>
<evidence type="ECO:0000313" key="2">
    <source>
        <dbReference type="Proteomes" id="UP000509346"/>
    </source>
</evidence>
<dbReference type="AlphaFoldDB" id="A0A7D5T4S3"/>
<dbReference type="KEGG" id="hpel:HZS54_08640"/>
<keyword evidence="2" id="KW-1185">Reference proteome</keyword>
<proteinExistence type="predicted"/>
<organism evidence="1 2">
    <name type="scientific">Halosimplex pelagicum</name>
    <dbReference type="NCBI Taxonomy" id="869886"/>
    <lineage>
        <taxon>Archaea</taxon>
        <taxon>Methanobacteriati</taxon>
        <taxon>Methanobacteriota</taxon>
        <taxon>Stenosarchaea group</taxon>
        <taxon>Halobacteria</taxon>
        <taxon>Halobacteriales</taxon>
        <taxon>Haloarculaceae</taxon>
        <taxon>Halosimplex</taxon>
    </lineage>
</organism>
<protein>
    <submittedName>
        <fullName evidence="1">Uncharacterized protein</fullName>
    </submittedName>
</protein>
<evidence type="ECO:0000313" key="1">
    <source>
        <dbReference type="EMBL" id="QLH81688.1"/>
    </source>
</evidence>
<gene>
    <name evidence="1" type="ORF">HZS54_08640</name>
</gene>
<reference evidence="1 2" key="1">
    <citation type="submission" date="2020-07" db="EMBL/GenBank/DDBJ databases">
        <title>Halosimplex litoreum sp. nov. and Halosimplex rubrum sp. nov., isolated from different salt environments.</title>
        <authorList>
            <person name="Cui H."/>
        </authorList>
    </citation>
    <scope>NUCLEOTIDE SEQUENCE [LARGE SCALE GENOMIC DNA]</scope>
    <source>
        <strain evidence="1 2">R2</strain>
    </source>
</reference>
<dbReference type="RefSeq" id="WP_179921921.1">
    <property type="nucleotide sequence ID" value="NZ_CP058909.1"/>
</dbReference>
<dbReference type="OrthoDB" id="241170at2157"/>
<dbReference type="EMBL" id="CP058909">
    <property type="protein sequence ID" value="QLH81688.1"/>
    <property type="molecule type" value="Genomic_DNA"/>
</dbReference>
<dbReference type="Proteomes" id="UP000509346">
    <property type="component" value="Chromosome"/>
</dbReference>
<name>A0A7D5T4S3_9EURY</name>
<accession>A0A7D5T4S3</accession>
<dbReference type="GeneID" id="56082651"/>